<dbReference type="SUPFAM" id="SSF55729">
    <property type="entry name" value="Acyl-CoA N-acyltransferases (Nat)"/>
    <property type="match status" value="1"/>
</dbReference>
<comment type="similarity">
    <text evidence="1">Belongs to the acetyltransferase family.</text>
</comment>
<sequence length="181" mass="21089">MFQGKKTLLCFNIEGGNTAVCDNFSIRFAERKDTGLILQLIRELAEYEKLPHEVTADEHLLEESLFDRKDAEVIIAEYDNIPVGYALFFHNFSTFLGKRGLYLEDLYIRPEYRGRGFGKKLFAFLANLALERNCGRMEWSVLDWNRPSIDFYKSLGARPMDEWTVYRLTGDALWNLANKLK</sequence>
<evidence type="ECO:0000256" key="2">
    <source>
        <dbReference type="ARBA" id="ARBA00022679"/>
    </source>
</evidence>
<dbReference type="InterPro" id="IPR016181">
    <property type="entry name" value="Acyl_CoA_acyltransferase"/>
</dbReference>
<keyword evidence="6" id="KW-1185">Reference proteome</keyword>
<dbReference type="FunFam" id="3.40.630.30:FF:000064">
    <property type="entry name" value="GNAT family acetyltransferase"/>
    <property type="match status" value="1"/>
</dbReference>
<evidence type="ECO:0000313" key="5">
    <source>
        <dbReference type="EMBL" id="AYO31595.1"/>
    </source>
</evidence>
<evidence type="ECO:0000259" key="4">
    <source>
        <dbReference type="PROSITE" id="PS51186"/>
    </source>
</evidence>
<keyword evidence="2 5" id="KW-0808">Transferase</keyword>
<evidence type="ECO:0000256" key="1">
    <source>
        <dbReference type="ARBA" id="ARBA00008694"/>
    </source>
</evidence>
<dbReference type="PROSITE" id="PS51186">
    <property type="entry name" value="GNAT"/>
    <property type="match status" value="1"/>
</dbReference>
<dbReference type="Proteomes" id="UP000280960">
    <property type="component" value="Chromosome"/>
</dbReference>
<dbReference type="PANTHER" id="PTHR10545:SF29">
    <property type="entry name" value="GH14572P-RELATED"/>
    <property type="match status" value="1"/>
</dbReference>
<dbReference type="GO" id="GO:0008080">
    <property type="term" value="F:N-acetyltransferase activity"/>
    <property type="evidence" value="ECO:0007669"/>
    <property type="project" value="UniProtKB-ARBA"/>
</dbReference>
<protein>
    <submittedName>
        <fullName evidence="5">GNAT family N-acetyltransferase</fullName>
    </submittedName>
</protein>
<dbReference type="Pfam" id="PF00583">
    <property type="entry name" value="Acetyltransf_1"/>
    <property type="match status" value="1"/>
</dbReference>
<dbReference type="InterPro" id="IPR051016">
    <property type="entry name" value="Diverse_Substrate_AcTransf"/>
</dbReference>
<dbReference type="PANTHER" id="PTHR10545">
    <property type="entry name" value="DIAMINE N-ACETYLTRANSFERASE"/>
    <property type="match status" value="1"/>
</dbReference>
<dbReference type="AlphaFoldDB" id="A0A3G2R893"/>
<evidence type="ECO:0000256" key="3">
    <source>
        <dbReference type="ARBA" id="ARBA00023315"/>
    </source>
</evidence>
<accession>A0A3G2R893</accession>
<dbReference type="KEGG" id="bacg:D2962_14185"/>
<name>A0A3G2R893_9FIRM</name>
<dbReference type="EMBL" id="CP033169">
    <property type="protein sequence ID" value="AYO31595.1"/>
    <property type="molecule type" value="Genomic_DNA"/>
</dbReference>
<dbReference type="Gene3D" id="3.40.630.30">
    <property type="match status" value="1"/>
</dbReference>
<feature type="domain" description="N-acetyltransferase" evidence="4">
    <location>
        <begin position="24"/>
        <end position="179"/>
    </location>
</feature>
<evidence type="ECO:0000313" key="6">
    <source>
        <dbReference type="Proteomes" id="UP000280960"/>
    </source>
</evidence>
<keyword evidence="3" id="KW-0012">Acyltransferase</keyword>
<reference evidence="5 6" key="1">
    <citation type="submission" date="2018-10" db="EMBL/GenBank/DDBJ databases">
        <authorList>
            <person name="Zhang X."/>
        </authorList>
    </citation>
    <scope>NUCLEOTIDE SEQUENCE [LARGE SCALE GENOMIC DNA]</scope>
    <source>
        <strain evidence="5 6">SK-G1</strain>
    </source>
</reference>
<dbReference type="InterPro" id="IPR000182">
    <property type="entry name" value="GNAT_dom"/>
</dbReference>
<dbReference type="CDD" id="cd04301">
    <property type="entry name" value="NAT_SF"/>
    <property type="match status" value="1"/>
</dbReference>
<organism evidence="5 6">
    <name type="scientific">Biomaibacter acetigenes</name>
    <dbReference type="NCBI Taxonomy" id="2316383"/>
    <lineage>
        <taxon>Bacteria</taxon>
        <taxon>Bacillati</taxon>
        <taxon>Bacillota</taxon>
        <taxon>Clostridia</taxon>
        <taxon>Thermosediminibacterales</taxon>
        <taxon>Tepidanaerobacteraceae</taxon>
        <taxon>Biomaibacter</taxon>
    </lineage>
</organism>
<gene>
    <name evidence="5" type="ORF">D2962_14185</name>
</gene>
<proteinExistence type="inferred from homology"/>